<dbReference type="AlphaFoldDB" id="A0AAW9FSC8"/>
<proteinExistence type="predicted"/>
<dbReference type="RefSeq" id="WP_320203779.1">
    <property type="nucleotide sequence ID" value="NZ_CP192783.1"/>
</dbReference>
<gene>
    <name evidence="1" type="ORF">RMR22_26070</name>
</gene>
<evidence type="ECO:0000313" key="1">
    <source>
        <dbReference type="EMBL" id="MDX8305703.1"/>
    </source>
</evidence>
<protein>
    <submittedName>
        <fullName evidence="1">Uncharacterized protein</fullName>
    </submittedName>
</protein>
<name>A0AAW9FSC8_9HYPH</name>
<accession>A0AAW9FSC8</accession>
<sequence>MRYLEVDGSINKYVSQTIAVKEAPGSYFGFEKFPTGSAARDAFQIKGPATGSSWSDARLRGEFDTLQLYDPLTGRFNTRVPFEAGDTGSLLEPYTRYYPEFGSVMCNSLKLIKCSSSIRLIFCRRNDMTKEESVNILKYLLAKYLDDEIYILSTYKKIDEISDRPPVKGIMYDILRLKTRDFSSFDKDLVADLEYYFG</sequence>
<comment type="caution">
    <text evidence="1">The sequence shown here is derived from an EMBL/GenBank/DDBJ whole genome shotgun (WGS) entry which is preliminary data.</text>
</comment>
<dbReference type="EMBL" id="JAVRAF010000026">
    <property type="protein sequence ID" value="MDX8305703.1"/>
    <property type="molecule type" value="Genomic_DNA"/>
</dbReference>
<organism evidence="1">
    <name type="scientific">Agrobacterium rosae</name>
    <dbReference type="NCBI Taxonomy" id="1972867"/>
    <lineage>
        <taxon>Bacteria</taxon>
        <taxon>Pseudomonadati</taxon>
        <taxon>Pseudomonadota</taxon>
        <taxon>Alphaproteobacteria</taxon>
        <taxon>Hyphomicrobiales</taxon>
        <taxon>Rhizobiaceae</taxon>
        <taxon>Rhizobium/Agrobacterium group</taxon>
        <taxon>Agrobacterium</taxon>
    </lineage>
</organism>
<reference evidence="1" key="1">
    <citation type="journal article" date="2023" name="Phytobiomes J">
        <title>Deciphering the key players within the bacterial microbiota associated with aerial crown gall tumors on rhododendron: Insights into the gallobiome.</title>
        <authorList>
            <person name="Kuzmanovic N."/>
            <person name="Nesme J."/>
            <person name="Wolf J."/>
            <person name="Neumann-Schaal M."/>
            <person name="Petersen J."/>
            <person name="Fernandez-Gnecco G."/>
            <person name="Sproeer C."/>
            <person name="Bunk B."/>
            <person name="Overmann J."/>
            <person name="Sorensen S.J."/>
            <person name="Idczak E."/>
            <person name="Smalla K."/>
        </authorList>
    </citation>
    <scope>NUCLEOTIDE SEQUENCE</scope>
    <source>
        <strain evidence="1">Rho-11.1</strain>
    </source>
</reference>